<evidence type="ECO:0000256" key="1">
    <source>
        <dbReference type="PROSITE-ProRule" id="PRU01161"/>
    </source>
</evidence>
<feature type="region of interest" description="Disordered" evidence="2">
    <location>
        <begin position="676"/>
        <end position="711"/>
    </location>
</feature>
<dbReference type="Gene3D" id="3.40.1090.10">
    <property type="entry name" value="Cytosolic phospholipase A2 catalytic domain"/>
    <property type="match status" value="1"/>
</dbReference>
<dbReference type="RefSeq" id="WP_219748286.1">
    <property type="nucleotide sequence ID" value="NZ_JAHXZN010000002.1"/>
</dbReference>
<keyword evidence="6" id="KW-1185">Reference proteome</keyword>
<name>A0ABS7BMK5_9SPHN</name>
<feature type="short sequence motif" description="GXSXG" evidence="1">
    <location>
        <begin position="45"/>
        <end position="49"/>
    </location>
</feature>
<organism evidence="5 6">
    <name type="scientific">Sphingomonas citri</name>
    <dbReference type="NCBI Taxonomy" id="2862499"/>
    <lineage>
        <taxon>Bacteria</taxon>
        <taxon>Pseudomonadati</taxon>
        <taxon>Pseudomonadota</taxon>
        <taxon>Alphaproteobacteria</taxon>
        <taxon>Sphingomonadales</taxon>
        <taxon>Sphingomonadaceae</taxon>
        <taxon>Sphingomonas</taxon>
    </lineage>
</organism>
<dbReference type="PROSITE" id="PS51635">
    <property type="entry name" value="PNPLA"/>
    <property type="match status" value="1"/>
</dbReference>
<feature type="active site" description="Nucleophile" evidence="1">
    <location>
        <position position="47"/>
    </location>
</feature>
<feature type="transmembrane region" description="Helical" evidence="3">
    <location>
        <begin position="120"/>
        <end position="150"/>
    </location>
</feature>
<evidence type="ECO:0000313" key="6">
    <source>
        <dbReference type="Proteomes" id="UP000759103"/>
    </source>
</evidence>
<evidence type="ECO:0000256" key="2">
    <source>
        <dbReference type="SAM" id="MobiDB-lite"/>
    </source>
</evidence>
<accession>A0ABS7BMK5</accession>
<evidence type="ECO:0000256" key="3">
    <source>
        <dbReference type="SAM" id="Phobius"/>
    </source>
</evidence>
<evidence type="ECO:0000259" key="4">
    <source>
        <dbReference type="PROSITE" id="PS51635"/>
    </source>
</evidence>
<keyword evidence="3" id="KW-0812">Transmembrane</keyword>
<keyword evidence="1" id="KW-0442">Lipid degradation</keyword>
<dbReference type="EMBL" id="JAHXZN010000002">
    <property type="protein sequence ID" value="MBW6530844.1"/>
    <property type="molecule type" value="Genomic_DNA"/>
</dbReference>
<feature type="short sequence motif" description="DGA/G" evidence="1">
    <location>
        <begin position="407"/>
        <end position="409"/>
    </location>
</feature>
<keyword evidence="1" id="KW-0378">Hydrolase</keyword>
<keyword evidence="1" id="KW-0443">Lipid metabolism</keyword>
<comment type="caution">
    <text evidence="5">The sequence shown here is derived from an EMBL/GenBank/DDBJ whole genome shotgun (WGS) entry which is preliminary data.</text>
</comment>
<dbReference type="InterPro" id="IPR002641">
    <property type="entry name" value="PNPLA_dom"/>
</dbReference>
<protein>
    <submittedName>
        <fullName evidence="5">Patatin-like phospholipase family protein</fullName>
    </submittedName>
</protein>
<feature type="active site" description="Proton acceptor" evidence="1">
    <location>
        <position position="407"/>
    </location>
</feature>
<evidence type="ECO:0000313" key="5">
    <source>
        <dbReference type="EMBL" id="MBW6530844.1"/>
    </source>
</evidence>
<feature type="transmembrane region" description="Helical" evidence="3">
    <location>
        <begin position="156"/>
        <end position="183"/>
    </location>
</feature>
<sequence>MMSTGPDRAPRECDLVMKGGVTSGVIYPGAIAAIAATYRLRAIGGTSAGAIGAAAAAAMEFGRRSGRNPQARERLEGLAEELGREHGGAPLLQHLFEPDPDTAPLFHLLRRLQSAAGTRGVAGGAGVVALSAFWWAALALGLVAAALLWLEPAHGAALAVALLLLLLVGLPALTLLLAALFWWPTLRAGLRAVADNGYGFCSGMARARPAVEPLPALTEWLHARFQELAGLALEEPLTFGDLWAASHRHAGADREAALAAALRAAQDPRRPDPTLGTMSRDIELVLVASDINRALSVQLPFLRREDLLYARRSDLAALFPPEIVTWMVAHQRAPTDPRDDLAAVDLGGADADAFVRLPRPEDLPVLVGVRMSLSFPFLFRAVRLYVLRERAAALGGGRELAELWITDGGITSNFPLHLFDAPIPTRPTFCLNLLYHDDELQPEQVSAEPATPDPGLAPADAQPEEMVYMLRTNRGRLASYTRFAAGAPSARLLRFAGRIITTARQWGDNQLIDVPGYRDRIVHVRMRDGEGGFNVAMGAAVIADLQRRGARAGEVIAARFVPDTLLDPLFAGEPLVLNWANHRFVRFRAFLAGLEVAASRFTAGWEDDRARAELPATDPLRQAPSIERMTEEAGTVAGESMTTRPGYPFANATQRALALDMAAGLESLATLAPTPAIDGVDRVNGRPGAPRPKQALRLRPSIDSDPRTELP</sequence>
<reference evidence="5 6" key="1">
    <citation type="submission" date="2021-07" db="EMBL/GenBank/DDBJ databases">
        <title>Sphingomonas sp.</title>
        <authorList>
            <person name="Feng G."/>
            <person name="Li J."/>
            <person name="Pan M."/>
        </authorList>
    </citation>
    <scope>NUCLEOTIDE SEQUENCE [LARGE SCALE GENOMIC DNA]</scope>
    <source>
        <strain evidence="5 6">RRHST34</strain>
    </source>
</reference>
<comment type="caution">
    <text evidence="1">Lacks conserved residue(s) required for the propagation of feature annotation.</text>
</comment>
<feature type="compositionally biased region" description="Basic and acidic residues" evidence="2">
    <location>
        <begin position="700"/>
        <end position="711"/>
    </location>
</feature>
<feature type="domain" description="PNPLA" evidence="4">
    <location>
        <begin position="15"/>
        <end position="420"/>
    </location>
</feature>
<keyword evidence="3" id="KW-0472">Membrane</keyword>
<gene>
    <name evidence="5" type="ORF">KZ820_08865</name>
</gene>
<dbReference type="Proteomes" id="UP000759103">
    <property type="component" value="Unassembled WGS sequence"/>
</dbReference>
<proteinExistence type="predicted"/>
<keyword evidence="3" id="KW-1133">Transmembrane helix</keyword>
<dbReference type="Pfam" id="PF01734">
    <property type="entry name" value="Patatin"/>
    <property type="match status" value="1"/>
</dbReference>